<sequence length="111" mass="13370">MEIKNDSTCMTRCDNITYRAPKFHIRGFVEYFLWKDEFNEKYIQIVSKEIGHDVSLDEEYYFFSIRQYNNGIFLGILWGLDRHLNKKKIKSIKLLLTLKAVIQHYNQLDNT</sequence>
<dbReference type="RefSeq" id="WP_087844325.1">
    <property type="nucleotide sequence ID" value="NZ_FYAK01000002.1"/>
</dbReference>
<evidence type="ECO:0000313" key="2">
    <source>
        <dbReference type="Proteomes" id="UP000195963"/>
    </source>
</evidence>
<dbReference type="EMBL" id="FYAK01000002">
    <property type="protein sequence ID" value="SMY33706.1"/>
    <property type="molecule type" value="Genomic_DNA"/>
</dbReference>
<dbReference type="AlphaFoldDB" id="A0A1Y6MAY2"/>
<keyword evidence="2" id="KW-1185">Reference proteome</keyword>
<accession>A0A1Y6MAY2</accession>
<protein>
    <submittedName>
        <fullName evidence="1">Uncharacterized protein</fullName>
    </submittedName>
</protein>
<name>A0A1Y6MAY2_9GAMM</name>
<gene>
    <name evidence="1" type="ORF">PMAL9190_01165</name>
</gene>
<evidence type="ECO:0000313" key="1">
    <source>
        <dbReference type="EMBL" id="SMY33706.1"/>
    </source>
</evidence>
<proteinExistence type="predicted"/>
<dbReference type="Proteomes" id="UP000195963">
    <property type="component" value="Unassembled WGS sequence"/>
</dbReference>
<reference evidence="2" key="1">
    <citation type="submission" date="2017-06" db="EMBL/GenBank/DDBJ databases">
        <authorList>
            <person name="Rodrigo-Torres L."/>
            <person name="Arahal R.D."/>
            <person name="Lucena T."/>
        </authorList>
    </citation>
    <scope>NUCLEOTIDE SEQUENCE [LARGE SCALE GENOMIC DNA]</scope>
    <source>
        <strain evidence="2">CECT 9190</strain>
    </source>
</reference>
<organism evidence="1 2">
    <name type="scientific">Photobacterium malacitanum</name>
    <dbReference type="NCBI Taxonomy" id="2204294"/>
    <lineage>
        <taxon>Bacteria</taxon>
        <taxon>Pseudomonadati</taxon>
        <taxon>Pseudomonadota</taxon>
        <taxon>Gammaproteobacteria</taxon>
        <taxon>Vibrionales</taxon>
        <taxon>Vibrionaceae</taxon>
        <taxon>Photobacterium</taxon>
    </lineage>
</organism>